<sequence>MDTLQNIFKDFENHLMSDEKPSHYFNKIFKEKNISHQYPFTMLNNLKKVDQSPKHHPEGNVWNHTMLVVDRAAMKKEKSSNPKVFMWSALLHDLGKVPATKVRKGRITAYDHDKFGEKLSRDFLTVFDVEEDFIHRVSKMVRWHMQILFVVKDLPYADIEKMLNDIHLEDMALLSLCDRLGRGPATEEKVTLEEKNVEMFLQKCRAFKG</sequence>
<reference evidence="3 4" key="1">
    <citation type="submission" date="2019-03" db="EMBL/GenBank/DDBJ databases">
        <title>Genomic Encyclopedia of Type Strains, Phase IV (KMG-IV): sequencing the most valuable type-strain genomes for metagenomic binning, comparative biology and taxonomic classification.</title>
        <authorList>
            <person name="Goeker M."/>
        </authorList>
    </citation>
    <scope>NUCLEOTIDE SEQUENCE [LARGE SCALE GENOMIC DNA]</scope>
    <source>
        <strain evidence="3 4">DSM 102940</strain>
    </source>
</reference>
<dbReference type="PANTHER" id="PTHR47545">
    <property type="entry name" value="MULTIFUNCTIONAL CCA PROTEIN"/>
    <property type="match status" value="1"/>
</dbReference>
<dbReference type="Proteomes" id="UP000294919">
    <property type="component" value="Unassembled WGS sequence"/>
</dbReference>
<dbReference type="AlphaFoldDB" id="A0A4R2KU20"/>
<evidence type="ECO:0000256" key="1">
    <source>
        <dbReference type="ARBA" id="ARBA00022741"/>
    </source>
</evidence>
<dbReference type="InterPro" id="IPR050124">
    <property type="entry name" value="tRNA_CCA-adding_enzyme"/>
</dbReference>
<gene>
    <name evidence="3" type="ORF">EV214_11297</name>
</gene>
<evidence type="ECO:0000313" key="4">
    <source>
        <dbReference type="Proteomes" id="UP000294919"/>
    </source>
</evidence>
<feature type="domain" description="HD" evidence="2">
    <location>
        <begin position="61"/>
        <end position="145"/>
    </location>
</feature>
<dbReference type="PANTHER" id="PTHR47545:SF2">
    <property type="entry name" value="CC-ADDING TRNA NUCLEOTIDYLTRANSFERASE"/>
    <property type="match status" value="1"/>
</dbReference>
<keyword evidence="4" id="KW-1185">Reference proteome</keyword>
<dbReference type="InterPro" id="IPR003607">
    <property type="entry name" value="HD/PDEase_dom"/>
</dbReference>
<organism evidence="3 4">
    <name type="scientific">Marinisporobacter balticus</name>
    <dbReference type="NCBI Taxonomy" id="2018667"/>
    <lineage>
        <taxon>Bacteria</taxon>
        <taxon>Bacillati</taxon>
        <taxon>Bacillota</taxon>
        <taxon>Clostridia</taxon>
        <taxon>Peptostreptococcales</taxon>
        <taxon>Thermotaleaceae</taxon>
        <taxon>Marinisporobacter</taxon>
    </lineage>
</organism>
<name>A0A4R2KU20_9FIRM</name>
<dbReference type="RefSeq" id="WP_132245369.1">
    <property type="nucleotide sequence ID" value="NZ_SLWV01000012.1"/>
</dbReference>
<dbReference type="Pfam" id="PF01966">
    <property type="entry name" value="HD"/>
    <property type="match status" value="1"/>
</dbReference>
<evidence type="ECO:0000313" key="3">
    <source>
        <dbReference type="EMBL" id="TCO74616.1"/>
    </source>
</evidence>
<protein>
    <submittedName>
        <fullName evidence="3">Metal dependent phosphohydrolase</fullName>
    </submittedName>
</protein>
<dbReference type="GO" id="GO:0000166">
    <property type="term" value="F:nucleotide binding"/>
    <property type="evidence" value="ECO:0007669"/>
    <property type="project" value="UniProtKB-KW"/>
</dbReference>
<evidence type="ECO:0000259" key="2">
    <source>
        <dbReference type="Pfam" id="PF01966"/>
    </source>
</evidence>
<proteinExistence type="predicted"/>
<keyword evidence="1" id="KW-0547">Nucleotide-binding</keyword>
<dbReference type="GO" id="GO:0016787">
    <property type="term" value="F:hydrolase activity"/>
    <property type="evidence" value="ECO:0007669"/>
    <property type="project" value="UniProtKB-KW"/>
</dbReference>
<keyword evidence="3" id="KW-0378">Hydrolase</keyword>
<dbReference type="Gene3D" id="1.10.3090.10">
    <property type="entry name" value="cca-adding enzyme, domain 2"/>
    <property type="match status" value="1"/>
</dbReference>
<dbReference type="InterPro" id="IPR006674">
    <property type="entry name" value="HD_domain"/>
</dbReference>
<dbReference type="OrthoDB" id="9805698at2"/>
<comment type="caution">
    <text evidence="3">The sequence shown here is derived from an EMBL/GenBank/DDBJ whole genome shotgun (WGS) entry which is preliminary data.</text>
</comment>
<dbReference type="SUPFAM" id="SSF109604">
    <property type="entry name" value="HD-domain/PDEase-like"/>
    <property type="match status" value="1"/>
</dbReference>
<dbReference type="CDD" id="cd00077">
    <property type="entry name" value="HDc"/>
    <property type="match status" value="1"/>
</dbReference>
<accession>A0A4R2KU20</accession>
<dbReference type="EMBL" id="SLWV01000012">
    <property type="protein sequence ID" value="TCO74616.1"/>
    <property type="molecule type" value="Genomic_DNA"/>
</dbReference>